<dbReference type="AlphaFoldDB" id="A0AAD1TUM8"/>
<organism evidence="1 2">
    <name type="scientific">Citrobacter freundii</name>
    <dbReference type="NCBI Taxonomy" id="546"/>
    <lineage>
        <taxon>Bacteria</taxon>
        <taxon>Pseudomonadati</taxon>
        <taxon>Pseudomonadota</taxon>
        <taxon>Gammaproteobacteria</taxon>
        <taxon>Enterobacterales</taxon>
        <taxon>Enterobacteriaceae</taxon>
        <taxon>Citrobacter</taxon>
        <taxon>Citrobacter freundii complex</taxon>
    </lineage>
</organism>
<protein>
    <submittedName>
        <fullName evidence="1">Uncharacterized protein</fullName>
    </submittedName>
</protein>
<proteinExistence type="predicted"/>
<sequence length="61" mass="6895">MGFPSLAADYVETRISLDQQLISQPAATYFMRASRSHFREGILQGGCLLWMRHLLPAMAHC</sequence>
<dbReference type="Gene3D" id="2.10.109.10">
    <property type="entry name" value="Umud Fragment, subunit A"/>
    <property type="match status" value="1"/>
</dbReference>
<name>A0AAD1TUM8_CITFR</name>
<evidence type="ECO:0000313" key="2">
    <source>
        <dbReference type="Proteomes" id="UP000789647"/>
    </source>
</evidence>
<reference evidence="1" key="1">
    <citation type="submission" date="2022-05" db="EMBL/GenBank/DDBJ databases">
        <authorList>
            <person name="Alioto T."/>
            <person name="Alioto T."/>
            <person name="Gomez Garrido J."/>
        </authorList>
    </citation>
    <scope>NUCLEOTIDE SEQUENCE</scope>
    <source>
        <strain evidence="1">112</strain>
    </source>
</reference>
<gene>
    <name evidence="1" type="ORF">AI2935V1_2955</name>
</gene>
<evidence type="ECO:0000313" key="1">
    <source>
        <dbReference type="EMBL" id="CAH6596684.1"/>
    </source>
</evidence>
<accession>A0AAD1TUM8</accession>
<dbReference type="Proteomes" id="UP000789647">
    <property type="component" value="Chromosome"/>
</dbReference>
<dbReference type="InterPro" id="IPR036286">
    <property type="entry name" value="LexA/Signal_pep-like_sf"/>
</dbReference>
<dbReference type="EMBL" id="OW995941">
    <property type="protein sequence ID" value="CAH6596684.1"/>
    <property type="molecule type" value="Genomic_DNA"/>
</dbReference>
<dbReference type="SUPFAM" id="SSF51306">
    <property type="entry name" value="LexA/Signal peptidase"/>
    <property type="match status" value="1"/>
</dbReference>